<reference evidence="9" key="1">
    <citation type="submission" date="2021-01" db="EMBL/GenBank/DDBJ databases">
        <title>Whole genome shotgun sequence of Planosporangium flavigriseum NBRC 105377.</title>
        <authorList>
            <person name="Komaki H."/>
            <person name="Tamura T."/>
        </authorList>
    </citation>
    <scope>NUCLEOTIDE SEQUENCE</scope>
    <source>
        <strain evidence="9">NBRC 105377</strain>
    </source>
</reference>
<keyword evidence="4" id="KW-0443">Lipid metabolism</keyword>
<feature type="region of interest" description="Disordered" evidence="6">
    <location>
        <begin position="248"/>
        <end position="269"/>
    </location>
</feature>
<dbReference type="PANTHER" id="PTHR10434">
    <property type="entry name" value="1-ACYL-SN-GLYCEROL-3-PHOSPHATE ACYLTRANSFERASE"/>
    <property type="match status" value="1"/>
</dbReference>
<dbReference type="EMBL" id="BONU01000023">
    <property type="protein sequence ID" value="GIG74859.1"/>
    <property type="molecule type" value="Genomic_DNA"/>
</dbReference>
<evidence type="ECO:0000256" key="4">
    <source>
        <dbReference type="ARBA" id="ARBA00023098"/>
    </source>
</evidence>
<keyword evidence="3" id="KW-0808">Transferase</keyword>
<evidence type="ECO:0000313" key="10">
    <source>
        <dbReference type="Proteomes" id="UP000653674"/>
    </source>
</evidence>
<proteinExistence type="predicted"/>
<evidence type="ECO:0000256" key="1">
    <source>
        <dbReference type="ARBA" id="ARBA00005189"/>
    </source>
</evidence>
<comment type="caution">
    <text evidence="9">The sequence shown here is derived from an EMBL/GenBank/DDBJ whole genome shotgun (WGS) entry which is preliminary data.</text>
</comment>
<evidence type="ECO:0000256" key="6">
    <source>
        <dbReference type="SAM" id="MobiDB-lite"/>
    </source>
</evidence>
<evidence type="ECO:0000256" key="2">
    <source>
        <dbReference type="ARBA" id="ARBA00022516"/>
    </source>
</evidence>
<dbReference type="CDD" id="cd07989">
    <property type="entry name" value="LPLAT_AGPAT-like"/>
    <property type="match status" value="1"/>
</dbReference>
<keyword evidence="10" id="KW-1185">Reference proteome</keyword>
<gene>
    <name evidence="9" type="ORF">Pfl04_32630</name>
</gene>
<dbReference type="GO" id="GO:0003841">
    <property type="term" value="F:1-acylglycerol-3-phosphate O-acyltransferase activity"/>
    <property type="evidence" value="ECO:0007669"/>
    <property type="project" value="TreeGrafter"/>
</dbReference>
<name>A0A8J3LW13_9ACTN</name>
<comment type="pathway">
    <text evidence="1">Lipid metabolism.</text>
</comment>
<keyword evidence="7" id="KW-0472">Membrane</keyword>
<dbReference type="Proteomes" id="UP000653674">
    <property type="component" value="Unassembled WGS sequence"/>
</dbReference>
<protein>
    <submittedName>
        <fullName evidence="9">1-acyl-sn-glycerol-3-phosphate acyltransferase</fullName>
    </submittedName>
</protein>
<keyword evidence="7" id="KW-1133">Transmembrane helix</keyword>
<accession>A0A8J3LW13</accession>
<dbReference type="Pfam" id="PF01553">
    <property type="entry name" value="Acyltransferase"/>
    <property type="match status" value="1"/>
</dbReference>
<keyword evidence="2" id="KW-0444">Lipid biosynthesis</keyword>
<keyword evidence="7" id="KW-0812">Transmembrane</keyword>
<dbReference type="InterPro" id="IPR002123">
    <property type="entry name" value="Plipid/glycerol_acylTrfase"/>
</dbReference>
<dbReference type="SUPFAM" id="SSF69593">
    <property type="entry name" value="Glycerol-3-phosphate (1)-acyltransferase"/>
    <property type="match status" value="1"/>
</dbReference>
<dbReference type="SMART" id="SM00563">
    <property type="entry name" value="PlsC"/>
    <property type="match status" value="1"/>
</dbReference>
<evidence type="ECO:0000256" key="7">
    <source>
        <dbReference type="SAM" id="Phobius"/>
    </source>
</evidence>
<evidence type="ECO:0000259" key="8">
    <source>
        <dbReference type="SMART" id="SM00563"/>
    </source>
</evidence>
<evidence type="ECO:0000256" key="3">
    <source>
        <dbReference type="ARBA" id="ARBA00022679"/>
    </source>
</evidence>
<keyword evidence="5 9" id="KW-0012">Acyltransferase</keyword>
<evidence type="ECO:0000256" key="5">
    <source>
        <dbReference type="ARBA" id="ARBA00023315"/>
    </source>
</evidence>
<dbReference type="GO" id="GO:0006654">
    <property type="term" value="P:phosphatidic acid biosynthetic process"/>
    <property type="evidence" value="ECO:0007669"/>
    <property type="project" value="TreeGrafter"/>
</dbReference>
<sequence length="269" mass="27940">MSPIRVAVRGASALAVVALAAATLPAILLLTPAGRGRLLRFFARALLAAIGVRHALRGRLPRQGALIVANHVSWLDVVVLLAYAPARLLAKREVRSWPVVGALAAAAGTVFVDRFRPRALPGIVADVTAALRAGGVVAVFPEGTTWCGRTGGRFRPAMFQAAIDAGVPVAPVTLRFRLAGGAQTTVAAFIGDDTLLASLRRVLSARDLHVTAQAHPALHPCPGASRRTLARAAQSVVQGPAVSRSWTVDGPVAPASIDDRDTPELLTAA</sequence>
<feature type="transmembrane region" description="Helical" evidence="7">
    <location>
        <begin position="12"/>
        <end position="32"/>
    </location>
</feature>
<dbReference type="AlphaFoldDB" id="A0A8J3LW13"/>
<organism evidence="9 10">
    <name type="scientific">Planosporangium flavigriseum</name>
    <dbReference type="NCBI Taxonomy" id="373681"/>
    <lineage>
        <taxon>Bacteria</taxon>
        <taxon>Bacillati</taxon>
        <taxon>Actinomycetota</taxon>
        <taxon>Actinomycetes</taxon>
        <taxon>Micromonosporales</taxon>
        <taxon>Micromonosporaceae</taxon>
        <taxon>Planosporangium</taxon>
    </lineage>
</organism>
<dbReference type="PANTHER" id="PTHR10434:SF64">
    <property type="entry name" value="1-ACYL-SN-GLYCEROL-3-PHOSPHATE ACYLTRANSFERASE-RELATED"/>
    <property type="match status" value="1"/>
</dbReference>
<feature type="domain" description="Phospholipid/glycerol acyltransferase" evidence="8">
    <location>
        <begin position="65"/>
        <end position="177"/>
    </location>
</feature>
<evidence type="ECO:0000313" key="9">
    <source>
        <dbReference type="EMBL" id="GIG74859.1"/>
    </source>
</evidence>